<dbReference type="EMBL" id="DUJP01000027">
    <property type="protein sequence ID" value="HII47064.1"/>
    <property type="molecule type" value="Genomic_DNA"/>
</dbReference>
<gene>
    <name evidence="2" type="ORF">HA333_06355</name>
</gene>
<sequence length="252" mass="27980">MWSLAYGLIALAVVAFAVMYAALHFSKPISINLAEDLYNAKRKALDVFYTDSLAVFRRNSGVAYYVRVNVTAYDPATKKYVEFPLGMPVAYRLQGEASYYIYSLALNATCLLSAAKAYGKPAVLYEVEVYYPLDPAPWLEVYAVVPKYDNWTSYLYPAAGRSLILTTDLVDWNFGFLFDAVKAEWAFINNGTRAVLYALVPKAAVGVLVVDYPAKAFITCGRLFAQQEGEEGREGERGGGDNGPTQYIQPEK</sequence>
<feature type="compositionally biased region" description="Basic and acidic residues" evidence="1">
    <location>
        <begin position="230"/>
        <end position="239"/>
    </location>
</feature>
<name>A0A832W4K8_9CREN</name>
<dbReference type="OMA" id="CWDEELS"/>
<feature type="region of interest" description="Disordered" evidence="1">
    <location>
        <begin position="229"/>
        <end position="252"/>
    </location>
</feature>
<evidence type="ECO:0000313" key="2">
    <source>
        <dbReference type="EMBL" id="HII47064.1"/>
    </source>
</evidence>
<dbReference type="AlphaFoldDB" id="A0A832W4K8"/>
<dbReference type="Proteomes" id="UP000651120">
    <property type="component" value="Unassembled WGS sequence"/>
</dbReference>
<evidence type="ECO:0000313" key="3">
    <source>
        <dbReference type="Proteomes" id="UP000651120"/>
    </source>
</evidence>
<proteinExistence type="predicted"/>
<feature type="compositionally biased region" description="Polar residues" evidence="1">
    <location>
        <begin position="243"/>
        <end position="252"/>
    </location>
</feature>
<comment type="caution">
    <text evidence="2">The sequence shown here is derived from an EMBL/GenBank/DDBJ whole genome shotgun (WGS) entry which is preliminary data.</text>
</comment>
<reference evidence="2" key="1">
    <citation type="journal article" date="2020" name="bioRxiv">
        <title>A rank-normalized archaeal taxonomy based on genome phylogeny resolves widespread incomplete and uneven classifications.</title>
        <authorList>
            <person name="Rinke C."/>
            <person name="Chuvochina M."/>
            <person name="Mussig A.J."/>
            <person name="Chaumeil P.-A."/>
            <person name="Waite D.W."/>
            <person name="Whitman W.B."/>
            <person name="Parks D.H."/>
            <person name="Hugenholtz P."/>
        </authorList>
    </citation>
    <scope>NUCLEOTIDE SEQUENCE</scope>
    <source>
        <strain evidence="2">UBA8839</strain>
    </source>
</reference>
<accession>A0A832W4K8</accession>
<protein>
    <submittedName>
        <fullName evidence="2">Uncharacterized protein</fullName>
    </submittedName>
</protein>
<dbReference type="GeneID" id="1464516"/>
<dbReference type="RefSeq" id="WP_011008643.1">
    <property type="nucleotide sequence ID" value="NZ_DAIOPL010000002.1"/>
</dbReference>
<evidence type="ECO:0000256" key="1">
    <source>
        <dbReference type="SAM" id="MobiDB-lite"/>
    </source>
</evidence>
<organism evidence="2 3">
    <name type="scientific">Pyrobaculum aerophilum</name>
    <dbReference type="NCBI Taxonomy" id="13773"/>
    <lineage>
        <taxon>Archaea</taxon>
        <taxon>Thermoproteota</taxon>
        <taxon>Thermoprotei</taxon>
        <taxon>Thermoproteales</taxon>
        <taxon>Thermoproteaceae</taxon>
        <taxon>Pyrobaculum</taxon>
    </lineage>
</organism>